<reference evidence="1" key="1">
    <citation type="submission" date="2022-07" db="EMBL/GenBank/DDBJ databases">
        <title>Multi-strain Analysis of Pseudomonas putida Reveals Metabolic and Genetic Diversity.</title>
        <authorList>
            <person name="Monk J.M."/>
        </authorList>
    </citation>
    <scope>NUCLEOTIDE SEQUENCE</scope>
    <source>
        <strain evidence="1">17514</strain>
    </source>
</reference>
<evidence type="ECO:0000313" key="2">
    <source>
        <dbReference type="Proteomes" id="UP001150678"/>
    </source>
</evidence>
<dbReference type="RefSeq" id="WP_274078847.1">
    <property type="nucleotide sequence ID" value="NZ_JANIAN010000012.1"/>
</dbReference>
<protein>
    <submittedName>
        <fullName evidence="1">Uncharacterized protein</fullName>
    </submittedName>
</protein>
<sequence>MRELVQQGDLSSYLRRLAAASMFVVSISTPIFEIASTVKSTYEVANLAKVHQGFFGEGPYWIESRDGDQWRETSWPDPLLARYASVWTIDATMARSGRVIGGYDKLMDHLKGFEVLEKRSPRSRECAGAGTLLVKQPSAPHELEQLRKILHDHAIAFAIDDGSGVIHHGNMFMGNGLYS</sequence>
<proteinExistence type="predicted"/>
<accession>A0A9X4D372</accession>
<dbReference type="AlphaFoldDB" id="A0A9X4D372"/>
<dbReference type="Proteomes" id="UP001150678">
    <property type="component" value="Unassembled WGS sequence"/>
</dbReference>
<dbReference type="EMBL" id="JANIAN010000012">
    <property type="protein sequence ID" value="MDD2106813.1"/>
    <property type="molecule type" value="Genomic_DNA"/>
</dbReference>
<name>A0A9X4D372_9PSED</name>
<gene>
    <name evidence="1" type="ORF">NP533_11420</name>
</gene>
<evidence type="ECO:0000313" key="1">
    <source>
        <dbReference type="EMBL" id="MDD2106813.1"/>
    </source>
</evidence>
<organism evidence="1 2">
    <name type="scientific">Pseudomonas asiatica</name>
    <dbReference type="NCBI Taxonomy" id="2219225"/>
    <lineage>
        <taxon>Bacteria</taxon>
        <taxon>Pseudomonadati</taxon>
        <taxon>Pseudomonadota</taxon>
        <taxon>Gammaproteobacteria</taxon>
        <taxon>Pseudomonadales</taxon>
        <taxon>Pseudomonadaceae</taxon>
        <taxon>Pseudomonas</taxon>
    </lineage>
</organism>
<comment type="caution">
    <text evidence="1">The sequence shown here is derived from an EMBL/GenBank/DDBJ whole genome shotgun (WGS) entry which is preliminary data.</text>
</comment>